<evidence type="ECO:0000259" key="1">
    <source>
        <dbReference type="PROSITE" id="PS51819"/>
    </source>
</evidence>
<comment type="caution">
    <text evidence="2">The sequence shown here is derived from an EMBL/GenBank/DDBJ whole genome shotgun (WGS) entry which is preliminary data.</text>
</comment>
<dbReference type="Gene3D" id="3.10.180.10">
    <property type="entry name" value="2,3-Dihydroxybiphenyl 1,2-Dioxygenase, domain 1"/>
    <property type="match status" value="1"/>
</dbReference>
<dbReference type="InterPro" id="IPR029068">
    <property type="entry name" value="Glyas_Bleomycin-R_OHBP_Dase"/>
</dbReference>
<keyword evidence="3" id="KW-1185">Reference proteome</keyword>
<dbReference type="SUPFAM" id="SSF54593">
    <property type="entry name" value="Glyoxalase/Bleomycin resistance protein/Dihydroxybiphenyl dioxygenase"/>
    <property type="match status" value="1"/>
</dbReference>
<dbReference type="Pfam" id="PF00903">
    <property type="entry name" value="Glyoxalase"/>
    <property type="match status" value="1"/>
</dbReference>
<gene>
    <name evidence="2" type="ORF">QO015_000662</name>
</gene>
<dbReference type="PANTHER" id="PTHR21366:SF22">
    <property type="entry name" value="VOC DOMAIN-CONTAINING PROTEIN"/>
    <property type="match status" value="1"/>
</dbReference>
<dbReference type="PROSITE" id="PS51819">
    <property type="entry name" value="VOC"/>
    <property type="match status" value="1"/>
</dbReference>
<proteinExistence type="predicted"/>
<dbReference type="Proteomes" id="UP001223743">
    <property type="component" value="Unassembled WGS sequence"/>
</dbReference>
<dbReference type="InterPro" id="IPR037523">
    <property type="entry name" value="VOC_core"/>
</dbReference>
<accession>A0ABU0M268</accession>
<feature type="domain" description="VOC" evidence="1">
    <location>
        <begin position="8"/>
        <end position="135"/>
    </location>
</feature>
<sequence length="146" mass="15773">MPAPRISGVLETALYVDDMARAVAFYRDVVGLKLMVGEGDPRFAAFDAGPSSVLLVFRRGGTLADIELPGGRIPAHDGSGPMHFALRIADGDYEAWRRHLEEVGVAITAEMVWPQGGRSLYFADPDGHVVELATPGIWANDPLRNS</sequence>
<name>A0ABU0M268_9HYPH</name>
<reference evidence="2 3" key="1">
    <citation type="submission" date="2023-07" db="EMBL/GenBank/DDBJ databases">
        <title>Genomic Encyclopedia of Type Strains, Phase IV (KMG-IV): sequencing the most valuable type-strain genomes for metagenomic binning, comparative biology and taxonomic classification.</title>
        <authorList>
            <person name="Goeker M."/>
        </authorList>
    </citation>
    <scope>NUCLEOTIDE SEQUENCE [LARGE SCALE GENOMIC DNA]</scope>
    <source>
        <strain evidence="2 3">B1-1</strain>
    </source>
</reference>
<dbReference type="PANTHER" id="PTHR21366">
    <property type="entry name" value="GLYOXALASE FAMILY PROTEIN"/>
    <property type="match status" value="1"/>
</dbReference>
<dbReference type="RefSeq" id="WP_266281475.1">
    <property type="nucleotide sequence ID" value="NZ_JAPKNF010000001.1"/>
</dbReference>
<protein>
    <submittedName>
        <fullName evidence="2">Catechol 2,3-dioxygenase-like lactoylglutathione lyase family enzyme</fullName>
    </submittedName>
</protein>
<dbReference type="EMBL" id="JAUSWJ010000001">
    <property type="protein sequence ID" value="MDQ0515049.1"/>
    <property type="molecule type" value="Genomic_DNA"/>
</dbReference>
<evidence type="ECO:0000313" key="3">
    <source>
        <dbReference type="Proteomes" id="UP001223743"/>
    </source>
</evidence>
<dbReference type="InterPro" id="IPR050383">
    <property type="entry name" value="GlyoxalaseI/FosfomycinResist"/>
</dbReference>
<dbReference type="InterPro" id="IPR004360">
    <property type="entry name" value="Glyas_Fos-R_dOase_dom"/>
</dbReference>
<organism evidence="2 3">
    <name type="scientific">Kaistia geumhonensis</name>
    <dbReference type="NCBI Taxonomy" id="410839"/>
    <lineage>
        <taxon>Bacteria</taxon>
        <taxon>Pseudomonadati</taxon>
        <taxon>Pseudomonadota</taxon>
        <taxon>Alphaproteobacteria</taxon>
        <taxon>Hyphomicrobiales</taxon>
        <taxon>Kaistiaceae</taxon>
        <taxon>Kaistia</taxon>
    </lineage>
</organism>
<evidence type="ECO:0000313" key="2">
    <source>
        <dbReference type="EMBL" id="MDQ0515049.1"/>
    </source>
</evidence>